<protein>
    <submittedName>
        <fullName evidence="3">Uncharacterized protein LOC113934861</fullName>
    </submittedName>
</protein>
<reference evidence="3" key="1">
    <citation type="submission" date="2025-08" db="UniProtKB">
        <authorList>
            <consortium name="RefSeq"/>
        </authorList>
    </citation>
    <scope>IDENTIFICATION</scope>
    <source>
        <tissue evidence="3">Blood</tissue>
    </source>
</reference>
<organism evidence="2 3">
    <name type="scientific">Zalophus californianus</name>
    <name type="common">California sealion</name>
    <dbReference type="NCBI Taxonomy" id="9704"/>
    <lineage>
        <taxon>Eukaryota</taxon>
        <taxon>Metazoa</taxon>
        <taxon>Chordata</taxon>
        <taxon>Craniata</taxon>
        <taxon>Vertebrata</taxon>
        <taxon>Euteleostomi</taxon>
        <taxon>Mammalia</taxon>
        <taxon>Eutheria</taxon>
        <taxon>Laurasiatheria</taxon>
        <taxon>Carnivora</taxon>
        <taxon>Caniformia</taxon>
        <taxon>Pinnipedia</taxon>
        <taxon>Otariidae</taxon>
        <taxon>Zalophus</taxon>
    </lineage>
</organism>
<evidence type="ECO:0000256" key="1">
    <source>
        <dbReference type="SAM" id="MobiDB-lite"/>
    </source>
</evidence>
<gene>
    <name evidence="3" type="primary">LOC113934861</name>
</gene>
<accession>A0A6J2F3A4</accession>
<dbReference type="AlphaFoldDB" id="A0A6J2F3A4"/>
<feature type="region of interest" description="Disordered" evidence="1">
    <location>
        <begin position="220"/>
        <end position="246"/>
    </location>
</feature>
<sequence length="354" mass="38227">MEKGWRSTENIIITITVKQVHHDPERFRLELWLFSLFPAGRRGRCWAELPASRREGRRRTDGPLGVGDHVSDLTLGWIQTSFRTQVLRLQRVHLGTQHISGGKVAFTLVRAGELGESGEFGEEEEAGRRDRGSQQRQCSGFETQSGKDLSAKTPVAVTSVNTQGLGGGGPPARAKTCTTPYFALAALSSLPQKLQASPLPSRKATRSYICRRISLASSPPRAERPCAAHRASPALGGGRSAPAADWRAARPALRARLGREQGERREAGAAVRGRGGPAGRAVREEMTLQESCSQEFAGNLACDASRLPRGYAREGVGAALPRSRFIISLSNERQTPRPAAPAASLLLPARGYLA</sequence>
<feature type="region of interest" description="Disordered" evidence="1">
    <location>
        <begin position="259"/>
        <end position="280"/>
    </location>
</feature>
<dbReference type="RefSeq" id="XP_027472233.2">
    <property type="nucleotide sequence ID" value="XM_027616432.2"/>
</dbReference>
<dbReference type="KEGG" id="zca:113934861"/>
<feature type="region of interest" description="Disordered" evidence="1">
    <location>
        <begin position="117"/>
        <end position="153"/>
    </location>
</feature>
<keyword evidence="2" id="KW-1185">Reference proteome</keyword>
<feature type="compositionally biased region" description="Polar residues" evidence="1">
    <location>
        <begin position="134"/>
        <end position="147"/>
    </location>
</feature>
<dbReference type="GeneID" id="113934861"/>
<dbReference type="Proteomes" id="UP000515165">
    <property type="component" value="Chromosome 13"/>
</dbReference>
<evidence type="ECO:0000313" key="3">
    <source>
        <dbReference type="RefSeq" id="XP_027472233.2"/>
    </source>
</evidence>
<name>A0A6J2F3A4_ZALCA</name>
<evidence type="ECO:0000313" key="2">
    <source>
        <dbReference type="Proteomes" id="UP000515165"/>
    </source>
</evidence>
<proteinExistence type="predicted"/>